<dbReference type="EMBL" id="FUKI01000097">
    <property type="protein sequence ID" value="SJM91975.1"/>
    <property type="molecule type" value="Genomic_DNA"/>
</dbReference>
<dbReference type="Proteomes" id="UP000195667">
    <property type="component" value="Unassembled WGS sequence"/>
</dbReference>
<organism evidence="1 2">
    <name type="scientific">Crenothrix polyspora</name>
    <dbReference type="NCBI Taxonomy" id="360316"/>
    <lineage>
        <taxon>Bacteria</taxon>
        <taxon>Pseudomonadati</taxon>
        <taxon>Pseudomonadota</taxon>
        <taxon>Gammaproteobacteria</taxon>
        <taxon>Methylococcales</taxon>
        <taxon>Crenotrichaceae</taxon>
        <taxon>Crenothrix</taxon>
    </lineage>
</organism>
<evidence type="ECO:0000313" key="2">
    <source>
        <dbReference type="Proteomes" id="UP000195667"/>
    </source>
</evidence>
<gene>
    <name evidence="1" type="ORF">CRENPOLYSF1_230015</name>
</gene>
<sequence>MGALFRWDFLRHPNLQICIYSAYTPSPLFRQKYQIPVIKKSSAPIISFL</sequence>
<proteinExistence type="predicted"/>
<evidence type="ECO:0000313" key="1">
    <source>
        <dbReference type="EMBL" id="SJM91975.1"/>
    </source>
</evidence>
<protein>
    <submittedName>
        <fullName evidence="1">Uncharacterized protein</fullName>
    </submittedName>
</protein>
<keyword evidence="2" id="KW-1185">Reference proteome</keyword>
<reference evidence="2" key="1">
    <citation type="submission" date="2017-02" db="EMBL/GenBank/DDBJ databases">
        <authorList>
            <person name="Daims H."/>
        </authorList>
    </citation>
    <scope>NUCLEOTIDE SEQUENCE [LARGE SCALE GENOMIC DNA]</scope>
</reference>
<name>A0A1R4H6S9_9GAMM</name>
<dbReference type="AlphaFoldDB" id="A0A1R4H6S9"/>
<accession>A0A1R4H6S9</accession>